<organism evidence="1 2">
    <name type="scientific">Avibacterium paragallinarum</name>
    <name type="common">Haemophilus gallinarum</name>
    <dbReference type="NCBI Taxonomy" id="728"/>
    <lineage>
        <taxon>Bacteria</taxon>
        <taxon>Pseudomonadati</taxon>
        <taxon>Pseudomonadota</taxon>
        <taxon>Gammaproteobacteria</taxon>
        <taxon>Pasteurellales</taxon>
        <taxon>Pasteurellaceae</taxon>
        <taxon>Avibacterium</taxon>
    </lineage>
</organism>
<evidence type="ECO:0000313" key="2">
    <source>
        <dbReference type="Proteomes" id="UP000294229"/>
    </source>
</evidence>
<dbReference type="NCBIfam" id="TIGR01549">
    <property type="entry name" value="HAD-SF-IA-v1"/>
    <property type="match status" value="1"/>
</dbReference>
<name>A0A8B3TBV0_AVIPA</name>
<dbReference type="PANTHER" id="PTHR43481">
    <property type="entry name" value="FRUCTOSE-1-PHOSPHATE PHOSPHATASE"/>
    <property type="match status" value="1"/>
</dbReference>
<dbReference type="Gene3D" id="3.40.50.1000">
    <property type="entry name" value="HAD superfamily/HAD-like"/>
    <property type="match status" value="1"/>
</dbReference>
<dbReference type="Gene3D" id="1.10.150.240">
    <property type="entry name" value="Putative phosphatase, domain 2"/>
    <property type="match status" value="1"/>
</dbReference>
<dbReference type="SUPFAM" id="SSF56784">
    <property type="entry name" value="HAD-like"/>
    <property type="match status" value="1"/>
</dbReference>
<dbReference type="SFLD" id="SFLDS00003">
    <property type="entry name" value="Haloacid_Dehalogenase"/>
    <property type="match status" value="1"/>
</dbReference>
<dbReference type="InterPro" id="IPR051806">
    <property type="entry name" value="HAD-like_SPP"/>
</dbReference>
<gene>
    <name evidence="1" type="ORF">EIG79_08145</name>
</gene>
<dbReference type="Proteomes" id="UP000294229">
    <property type="component" value="Unassembled WGS sequence"/>
</dbReference>
<dbReference type="AlphaFoldDB" id="A0A8B3TBV0"/>
<dbReference type="InterPro" id="IPR036412">
    <property type="entry name" value="HAD-like_sf"/>
</dbReference>
<comment type="caution">
    <text evidence="1">The sequence shown here is derived from an EMBL/GenBank/DDBJ whole genome shotgun (WGS) entry which is preliminary data.</text>
</comment>
<keyword evidence="1" id="KW-0378">Hydrolase</keyword>
<protein>
    <submittedName>
        <fullName evidence="1">HAD family hydrolase</fullName>
    </submittedName>
</protein>
<dbReference type="InterPro" id="IPR023198">
    <property type="entry name" value="PGP-like_dom2"/>
</dbReference>
<dbReference type="Pfam" id="PF13419">
    <property type="entry name" value="HAD_2"/>
    <property type="match status" value="1"/>
</dbReference>
<dbReference type="SFLD" id="SFLDG01129">
    <property type="entry name" value="C1.5:_HAD__Beta-PGM__Phosphata"/>
    <property type="match status" value="1"/>
</dbReference>
<dbReference type="InterPro" id="IPR023214">
    <property type="entry name" value="HAD_sf"/>
</dbReference>
<dbReference type="SFLD" id="SFLDG01135">
    <property type="entry name" value="C1.5.6:_HAD__Beta-PGM__Phospha"/>
    <property type="match status" value="1"/>
</dbReference>
<dbReference type="EMBL" id="RQXS01000038">
    <property type="protein sequence ID" value="RZN58041.1"/>
    <property type="molecule type" value="Genomic_DNA"/>
</dbReference>
<sequence>MLPFLSHSDSIACHHMINQMIQKEFIMRNAEKVSFNAQAILFDMDGTLIDSSQACARIWGRWAEHYGLDKKAVIHQSHGRRPEDTARSILGENADIHAAVELFTQEEAKETEATTIAGAKALLEKIPQGKWAIVTSSTESIAKTRLQYCQLPFPQALITAEKVSQGKPNPEGYLKAAQDLGVDIQRCVVFEDALGGIEAGHRAGAKVIVLATTYPALAFPNELVIKDLEAVDVRLNEVSGELEILFSSVY</sequence>
<dbReference type="RefSeq" id="WP_130238866.1">
    <property type="nucleotide sequence ID" value="NZ_RQXS01000038.1"/>
</dbReference>
<dbReference type="PANTHER" id="PTHR43481:SF4">
    <property type="entry name" value="GLYCEROL-1-PHOSPHATE PHOSPHOHYDROLASE 1-RELATED"/>
    <property type="match status" value="1"/>
</dbReference>
<evidence type="ECO:0000313" key="1">
    <source>
        <dbReference type="EMBL" id="RZN58041.1"/>
    </source>
</evidence>
<reference evidence="1 2" key="1">
    <citation type="submission" date="2018-11" db="EMBL/GenBank/DDBJ databases">
        <title>Sequencing Av. paragallinarum serogroups.</title>
        <authorList>
            <person name="Hellmuth J.E."/>
            <person name="Boucher C.E."/>
            <person name="Cason E.D."/>
        </authorList>
    </citation>
    <scope>NUCLEOTIDE SEQUENCE [LARGE SCALE GENOMIC DNA]</scope>
    <source>
        <strain evidence="1 2">SA-3</strain>
    </source>
</reference>
<dbReference type="InterPro" id="IPR006439">
    <property type="entry name" value="HAD-SF_hydro_IA"/>
</dbReference>
<dbReference type="GO" id="GO:0050308">
    <property type="term" value="F:sugar-phosphatase activity"/>
    <property type="evidence" value="ECO:0007669"/>
    <property type="project" value="TreeGrafter"/>
</dbReference>
<accession>A0A8B3TBV0</accession>
<dbReference type="NCBIfam" id="TIGR01509">
    <property type="entry name" value="HAD-SF-IA-v3"/>
    <property type="match status" value="1"/>
</dbReference>
<proteinExistence type="predicted"/>
<dbReference type="InterPro" id="IPR041492">
    <property type="entry name" value="HAD_2"/>
</dbReference>